<keyword evidence="2" id="KW-0255">Endonuclease</keyword>
<feature type="compositionally biased region" description="Basic and acidic residues" evidence="1">
    <location>
        <begin position="41"/>
        <end position="52"/>
    </location>
</feature>
<dbReference type="AlphaFoldDB" id="A0A6B8KCH6"/>
<organism evidence="2 3">
    <name type="scientific">Methylocystis heyeri</name>
    <dbReference type="NCBI Taxonomy" id="391905"/>
    <lineage>
        <taxon>Bacteria</taxon>
        <taxon>Pseudomonadati</taxon>
        <taxon>Pseudomonadota</taxon>
        <taxon>Alphaproteobacteria</taxon>
        <taxon>Hyphomicrobiales</taxon>
        <taxon>Methylocystaceae</taxon>
        <taxon>Methylocystis</taxon>
    </lineage>
</organism>
<dbReference type="GO" id="GO:0004519">
    <property type="term" value="F:endonuclease activity"/>
    <property type="evidence" value="ECO:0007669"/>
    <property type="project" value="UniProtKB-KW"/>
</dbReference>
<feature type="compositionally biased region" description="Polar residues" evidence="1">
    <location>
        <begin position="55"/>
        <end position="70"/>
    </location>
</feature>
<sequence length="86" mass="9530">MARDYAKEYRDYQGTPAQIKKRSERNHARLEAEKKLGKAAIKGKDIGHKKALDNGGSNSASNTKVQSVKSNRGWRAGRKGYSVPNV</sequence>
<dbReference type="KEGG" id="mhey:H2LOC_010745"/>
<reference evidence="2 3" key="1">
    <citation type="submission" date="2019-11" db="EMBL/GenBank/DDBJ databases">
        <title>The genome sequence of Methylocystis heyeri.</title>
        <authorList>
            <person name="Oshkin I.Y."/>
            <person name="Miroshnikov K."/>
            <person name="Dedysh S.N."/>
        </authorList>
    </citation>
    <scope>NUCLEOTIDE SEQUENCE [LARGE SCALE GENOMIC DNA]</scope>
    <source>
        <strain evidence="2 3">H2</strain>
    </source>
</reference>
<evidence type="ECO:0000256" key="1">
    <source>
        <dbReference type="SAM" id="MobiDB-lite"/>
    </source>
</evidence>
<gene>
    <name evidence="2" type="ORF">H2LOC_010745</name>
</gene>
<feature type="compositionally biased region" description="Basic and acidic residues" evidence="1">
    <location>
        <begin position="1"/>
        <end position="11"/>
    </location>
</feature>
<proteinExistence type="predicted"/>
<dbReference type="Proteomes" id="UP000309061">
    <property type="component" value="Chromosome"/>
</dbReference>
<keyword evidence="2" id="KW-0378">Hydrolase</keyword>
<dbReference type="RefSeq" id="WP_136496390.1">
    <property type="nucleotide sequence ID" value="NZ_CP046052.1"/>
</dbReference>
<keyword evidence="2" id="KW-0540">Nuclease</keyword>
<name>A0A6B8KCH6_9HYPH</name>
<keyword evidence="3" id="KW-1185">Reference proteome</keyword>
<feature type="region of interest" description="Disordered" evidence="1">
    <location>
        <begin position="41"/>
        <end position="86"/>
    </location>
</feature>
<protein>
    <submittedName>
        <fullName evidence="2">HNH endonuclease</fullName>
    </submittedName>
</protein>
<accession>A0A6B8KCH6</accession>
<evidence type="ECO:0000313" key="3">
    <source>
        <dbReference type="Proteomes" id="UP000309061"/>
    </source>
</evidence>
<dbReference type="EMBL" id="CP046052">
    <property type="protein sequence ID" value="QGM46134.1"/>
    <property type="molecule type" value="Genomic_DNA"/>
</dbReference>
<evidence type="ECO:0000313" key="2">
    <source>
        <dbReference type="EMBL" id="QGM46134.1"/>
    </source>
</evidence>
<feature type="region of interest" description="Disordered" evidence="1">
    <location>
        <begin position="1"/>
        <end position="27"/>
    </location>
</feature>